<accession>A0A149VVW3</accession>
<comment type="caution">
    <text evidence="1">The sequence shown here is derived from an EMBL/GenBank/DDBJ whole genome shotgun (WGS) entry which is preliminary data.</text>
</comment>
<gene>
    <name evidence="1" type="ORF">FEMY_21610</name>
</gene>
<sequence length="63" mass="7074">MTFNLNKVIHFFTGRIPSNLIRFSEVHRTFPELRAGQTSQDIGGGSALFGVLVPMHIDSDRPF</sequence>
<evidence type="ECO:0000313" key="1">
    <source>
        <dbReference type="EMBL" id="KXW57316.1"/>
    </source>
</evidence>
<organism evidence="1 2">
    <name type="scientific">Ferrovum myxofaciens</name>
    <dbReference type="NCBI Taxonomy" id="416213"/>
    <lineage>
        <taxon>Bacteria</taxon>
        <taxon>Pseudomonadati</taxon>
        <taxon>Pseudomonadota</taxon>
        <taxon>Betaproteobacteria</taxon>
        <taxon>Ferrovales</taxon>
        <taxon>Ferrovaceae</taxon>
        <taxon>Ferrovum</taxon>
    </lineage>
</organism>
<name>A0A149VVW3_9PROT</name>
<keyword evidence="2" id="KW-1185">Reference proteome</keyword>
<reference evidence="1 2" key="1">
    <citation type="submission" date="2016-01" db="EMBL/GenBank/DDBJ databases">
        <title>Genome sequence of the acidophilic iron oxidising Ferrovum strain Z-31.</title>
        <authorList>
            <person name="Poehlein A."/>
            <person name="Ullrich S.R."/>
            <person name="Schloemann M."/>
            <person name="Muehling M."/>
            <person name="Daniel R."/>
        </authorList>
    </citation>
    <scope>NUCLEOTIDE SEQUENCE [LARGE SCALE GENOMIC DNA]</scope>
    <source>
        <strain evidence="1 2">Z-31</strain>
    </source>
</reference>
<dbReference type="Proteomes" id="UP000075653">
    <property type="component" value="Unassembled WGS sequence"/>
</dbReference>
<dbReference type="EMBL" id="LRRD01000074">
    <property type="protein sequence ID" value="KXW57316.1"/>
    <property type="molecule type" value="Genomic_DNA"/>
</dbReference>
<proteinExistence type="predicted"/>
<protein>
    <submittedName>
        <fullName evidence="1">Uncharacterized protein</fullName>
    </submittedName>
</protein>
<evidence type="ECO:0000313" key="2">
    <source>
        <dbReference type="Proteomes" id="UP000075653"/>
    </source>
</evidence>
<dbReference type="AlphaFoldDB" id="A0A149VVW3"/>